<name>A0A1H2VWQ9_HALVA</name>
<dbReference type="RefSeq" id="WP_004516755.1">
    <property type="nucleotide sequence ID" value="NZ_FNOF01000006.1"/>
</dbReference>
<evidence type="ECO:0000313" key="2">
    <source>
        <dbReference type="EMBL" id="SDW72681.1"/>
    </source>
</evidence>
<dbReference type="Pfam" id="PF24035">
    <property type="entry name" value="DUF7344"/>
    <property type="match status" value="1"/>
</dbReference>
<feature type="domain" description="DUF7344" evidence="1">
    <location>
        <begin position="22"/>
        <end position="100"/>
    </location>
</feature>
<dbReference type="InterPro" id="IPR055768">
    <property type="entry name" value="DUF7344"/>
</dbReference>
<protein>
    <recommendedName>
        <fullName evidence="1">DUF7344 domain-containing protein</fullName>
    </recommendedName>
</protein>
<reference evidence="2 3" key="1">
    <citation type="submission" date="2016-10" db="EMBL/GenBank/DDBJ databases">
        <authorList>
            <person name="de Groot N.N."/>
        </authorList>
    </citation>
    <scope>NUCLEOTIDE SEQUENCE [LARGE SCALE GENOMIC DNA]</scope>
    <source>
        <strain evidence="2 3">DSM 3756</strain>
    </source>
</reference>
<evidence type="ECO:0000259" key="1">
    <source>
        <dbReference type="Pfam" id="PF24035"/>
    </source>
</evidence>
<dbReference type="AlphaFoldDB" id="A0A1H2VWQ9"/>
<accession>A0A1H2VWQ9</accession>
<proteinExistence type="predicted"/>
<dbReference type="EMBL" id="FNOF01000006">
    <property type="protein sequence ID" value="SDW72681.1"/>
    <property type="molecule type" value="Genomic_DNA"/>
</dbReference>
<gene>
    <name evidence="2" type="ORF">SAMN05443574_10668</name>
</gene>
<evidence type="ECO:0000313" key="3">
    <source>
        <dbReference type="Proteomes" id="UP000182573"/>
    </source>
</evidence>
<dbReference type="STRING" id="28442.SAMN05443574_10668"/>
<organism evidence="2 3">
    <name type="scientific">Haloarcula vallismortis</name>
    <name type="common">Halobacterium vallismortis</name>
    <dbReference type="NCBI Taxonomy" id="28442"/>
    <lineage>
        <taxon>Archaea</taxon>
        <taxon>Methanobacteriati</taxon>
        <taxon>Methanobacteriota</taxon>
        <taxon>Stenosarchaea group</taxon>
        <taxon>Halobacteria</taxon>
        <taxon>Halobacteriales</taxon>
        <taxon>Haloarculaceae</taxon>
        <taxon>Haloarcula</taxon>
    </lineage>
</organism>
<dbReference type="Proteomes" id="UP000182573">
    <property type="component" value="Unassembled WGS sequence"/>
</dbReference>
<sequence>MATTSSGGDRAEQGLPENVVADLLSDDIRRHALVILAERDEPVVVSDLAAAVLAAERGIEPAAVPDAARDELTEELFTEHLPKLTATDIVTYDSMVGTVEIQRCDVVPTDRR</sequence>